<evidence type="ECO:0000313" key="2">
    <source>
        <dbReference type="Proteomes" id="UP000233837"/>
    </source>
</evidence>
<keyword evidence="2" id="KW-1185">Reference proteome</keyword>
<organism evidence="1 2">
    <name type="scientific">Dendrobium catenatum</name>
    <dbReference type="NCBI Taxonomy" id="906689"/>
    <lineage>
        <taxon>Eukaryota</taxon>
        <taxon>Viridiplantae</taxon>
        <taxon>Streptophyta</taxon>
        <taxon>Embryophyta</taxon>
        <taxon>Tracheophyta</taxon>
        <taxon>Spermatophyta</taxon>
        <taxon>Magnoliopsida</taxon>
        <taxon>Liliopsida</taxon>
        <taxon>Asparagales</taxon>
        <taxon>Orchidaceae</taxon>
        <taxon>Epidendroideae</taxon>
        <taxon>Malaxideae</taxon>
        <taxon>Dendrobiinae</taxon>
        <taxon>Dendrobium</taxon>
    </lineage>
</organism>
<gene>
    <name evidence="1" type="ORF">MA16_Dca018688</name>
</gene>
<accession>A0A2I0X1F6</accession>
<dbReference type="AlphaFoldDB" id="A0A2I0X1F6"/>
<reference evidence="1 2" key="2">
    <citation type="journal article" date="2017" name="Nature">
        <title>The Apostasia genome and the evolution of orchids.</title>
        <authorList>
            <person name="Zhang G.Q."/>
            <person name="Liu K.W."/>
            <person name="Li Z."/>
            <person name="Lohaus R."/>
            <person name="Hsiao Y.Y."/>
            <person name="Niu S.C."/>
            <person name="Wang J.Y."/>
            <person name="Lin Y.C."/>
            <person name="Xu Q."/>
            <person name="Chen L.J."/>
            <person name="Yoshida K."/>
            <person name="Fujiwara S."/>
            <person name="Wang Z.W."/>
            <person name="Zhang Y.Q."/>
            <person name="Mitsuda N."/>
            <person name="Wang M."/>
            <person name="Liu G.H."/>
            <person name="Pecoraro L."/>
            <person name="Huang H.X."/>
            <person name="Xiao X.J."/>
            <person name="Lin M."/>
            <person name="Wu X.Y."/>
            <person name="Wu W.L."/>
            <person name="Chen Y.Y."/>
            <person name="Chang S.B."/>
            <person name="Sakamoto S."/>
            <person name="Ohme-Takagi M."/>
            <person name="Yagi M."/>
            <person name="Zeng S.J."/>
            <person name="Shen C.Y."/>
            <person name="Yeh C.M."/>
            <person name="Luo Y.B."/>
            <person name="Tsai W.C."/>
            <person name="Van de Peer Y."/>
            <person name="Liu Z.J."/>
        </authorList>
    </citation>
    <scope>NUCLEOTIDE SEQUENCE [LARGE SCALE GENOMIC DNA]</scope>
    <source>
        <tissue evidence="1">The whole plant</tissue>
    </source>
</reference>
<protein>
    <submittedName>
        <fullName evidence="1">Uncharacterized protein</fullName>
    </submittedName>
</protein>
<reference evidence="1 2" key="1">
    <citation type="journal article" date="2016" name="Sci. Rep.">
        <title>The Dendrobium catenatum Lindl. genome sequence provides insights into polysaccharide synthase, floral development and adaptive evolution.</title>
        <authorList>
            <person name="Zhang G.Q."/>
            <person name="Xu Q."/>
            <person name="Bian C."/>
            <person name="Tsai W.C."/>
            <person name="Yeh C.M."/>
            <person name="Liu K.W."/>
            <person name="Yoshida K."/>
            <person name="Zhang L.S."/>
            <person name="Chang S.B."/>
            <person name="Chen F."/>
            <person name="Shi Y."/>
            <person name="Su Y.Y."/>
            <person name="Zhang Y.Q."/>
            <person name="Chen L.J."/>
            <person name="Yin Y."/>
            <person name="Lin M."/>
            <person name="Huang H."/>
            <person name="Deng H."/>
            <person name="Wang Z.W."/>
            <person name="Zhu S.L."/>
            <person name="Zhao X."/>
            <person name="Deng C."/>
            <person name="Niu S.C."/>
            <person name="Huang J."/>
            <person name="Wang M."/>
            <person name="Liu G.H."/>
            <person name="Yang H.J."/>
            <person name="Xiao X.J."/>
            <person name="Hsiao Y.Y."/>
            <person name="Wu W.L."/>
            <person name="Chen Y.Y."/>
            <person name="Mitsuda N."/>
            <person name="Ohme-Takagi M."/>
            <person name="Luo Y.B."/>
            <person name="Van de Peer Y."/>
            <person name="Liu Z.J."/>
        </authorList>
    </citation>
    <scope>NUCLEOTIDE SEQUENCE [LARGE SCALE GENOMIC DNA]</scope>
    <source>
        <tissue evidence="1">The whole plant</tissue>
    </source>
</reference>
<name>A0A2I0X1F6_9ASPA</name>
<evidence type="ECO:0000313" key="1">
    <source>
        <dbReference type="EMBL" id="PKU81746.1"/>
    </source>
</evidence>
<dbReference type="Proteomes" id="UP000233837">
    <property type="component" value="Unassembled WGS sequence"/>
</dbReference>
<proteinExistence type="predicted"/>
<sequence length="87" mass="10164">MYGGTRMELWIVHDDRDQVDILQSSFFDVGFDFDDTVEEYIDRIQYSFVDVIDEQRSNGRWIIIGRPPSSTTSATFPRMTILGSFFL</sequence>
<dbReference type="EMBL" id="KZ502223">
    <property type="protein sequence ID" value="PKU81746.1"/>
    <property type="molecule type" value="Genomic_DNA"/>
</dbReference>